<name>A0ABT4BC56_9ACTN</name>
<evidence type="ECO:0000313" key="1">
    <source>
        <dbReference type="EMBL" id="MCY1144104.1"/>
    </source>
</evidence>
<accession>A0ABT4BC56</accession>
<organism evidence="1 2">
    <name type="scientific">Paractinoplanes pyxinae</name>
    <dbReference type="NCBI Taxonomy" id="2997416"/>
    <lineage>
        <taxon>Bacteria</taxon>
        <taxon>Bacillati</taxon>
        <taxon>Actinomycetota</taxon>
        <taxon>Actinomycetes</taxon>
        <taxon>Micromonosporales</taxon>
        <taxon>Micromonosporaceae</taxon>
        <taxon>Paractinoplanes</taxon>
    </lineage>
</organism>
<gene>
    <name evidence="1" type="ORF">OWR29_39425</name>
</gene>
<dbReference type="Proteomes" id="UP001151002">
    <property type="component" value="Unassembled WGS sequence"/>
</dbReference>
<protein>
    <submittedName>
        <fullName evidence="1">Nucleotidyltransferase family protein</fullName>
    </submittedName>
</protein>
<dbReference type="InterPro" id="IPR039498">
    <property type="entry name" value="NTP_transf_5"/>
</dbReference>
<reference evidence="1" key="1">
    <citation type="submission" date="2022-11" db="EMBL/GenBank/DDBJ databases">
        <authorList>
            <person name="Somphong A."/>
            <person name="Phongsopitanun W."/>
        </authorList>
    </citation>
    <scope>NUCLEOTIDE SEQUENCE</scope>
    <source>
        <strain evidence="1">Pm04-4</strain>
    </source>
</reference>
<dbReference type="RefSeq" id="WP_267568659.1">
    <property type="nucleotide sequence ID" value="NZ_JAPNTZ010000018.1"/>
</dbReference>
<dbReference type="Pfam" id="PF14907">
    <property type="entry name" value="NTP_transf_5"/>
    <property type="match status" value="1"/>
</dbReference>
<sequence length="270" mass="28785">MTPQSWQVLGALGRLDQDDDFAADRMPRPDADWTCIAAAAAQERVTAVVIARLTEAAHPIPAPLVGLAAAVSERRTRLEHTITACAKALTGIDRYLVTKGPALSGNYPAPGLRESNDLDIVVPDNDTAGAVATALRNQGWHLTANSPGDFTLAPPVADLLPVDVTAGLAMPDLAWADVVAAAGRPAGSGLRLSDPGYALLTMLAATLHSGRARLRDLNDIWAVRRSVFRTGAPNRWHRDPRAGRLASAWADAFPDEQARAGLEDVFELRR</sequence>
<dbReference type="EMBL" id="JAPNTZ010000018">
    <property type="protein sequence ID" value="MCY1144104.1"/>
    <property type="molecule type" value="Genomic_DNA"/>
</dbReference>
<comment type="caution">
    <text evidence="1">The sequence shown here is derived from an EMBL/GenBank/DDBJ whole genome shotgun (WGS) entry which is preliminary data.</text>
</comment>
<proteinExistence type="predicted"/>
<keyword evidence="2" id="KW-1185">Reference proteome</keyword>
<evidence type="ECO:0000313" key="2">
    <source>
        <dbReference type="Proteomes" id="UP001151002"/>
    </source>
</evidence>